<feature type="region of interest" description="Disordered" evidence="1">
    <location>
        <begin position="51"/>
        <end position="91"/>
    </location>
</feature>
<evidence type="ECO:0000256" key="1">
    <source>
        <dbReference type="SAM" id="MobiDB-lite"/>
    </source>
</evidence>
<comment type="caution">
    <text evidence="2">The sequence shown here is derived from an EMBL/GenBank/DDBJ whole genome shotgun (WGS) entry which is preliminary data.</text>
</comment>
<dbReference type="RefSeq" id="WP_307817181.1">
    <property type="nucleotide sequence ID" value="NZ_JAVREX010000013.1"/>
</dbReference>
<keyword evidence="3" id="KW-1185">Reference proteome</keyword>
<sequence length="91" mass="10232">MTVLLIGWVVLASVEHWAEQAPWPRAVPAGLLWACVVAGVWWFAEWTQAPVRTARRSRRGAPRDGARRRHGSVEDPDPHPHPRSSSTPSHR</sequence>
<dbReference type="EMBL" id="JAVREX010000013">
    <property type="protein sequence ID" value="MDT0431029.1"/>
    <property type="molecule type" value="Genomic_DNA"/>
</dbReference>
<evidence type="ECO:0000313" key="3">
    <source>
        <dbReference type="Proteomes" id="UP001183777"/>
    </source>
</evidence>
<organism evidence="2 3">
    <name type="scientific">Streptomyces salyersiae</name>
    <dbReference type="NCBI Taxonomy" id="3075530"/>
    <lineage>
        <taxon>Bacteria</taxon>
        <taxon>Bacillati</taxon>
        <taxon>Actinomycetota</taxon>
        <taxon>Actinomycetes</taxon>
        <taxon>Kitasatosporales</taxon>
        <taxon>Streptomycetaceae</taxon>
        <taxon>Streptomyces</taxon>
    </lineage>
</organism>
<gene>
    <name evidence="2" type="ORF">RM649_25730</name>
</gene>
<name>A0ABU2RSX6_9ACTN</name>
<proteinExistence type="predicted"/>
<evidence type="ECO:0000313" key="2">
    <source>
        <dbReference type="EMBL" id="MDT0431029.1"/>
    </source>
</evidence>
<accession>A0ABU2RSX6</accession>
<feature type="compositionally biased region" description="Basic and acidic residues" evidence="1">
    <location>
        <begin position="61"/>
        <end position="80"/>
    </location>
</feature>
<dbReference type="Proteomes" id="UP001183777">
    <property type="component" value="Unassembled WGS sequence"/>
</dbReference>
<protein>
    <submittedName>
        <fullName evidence="2">Uncharacterized protein</fullName>
    </submittedName>
</protein>
<reference evidence="3" key="1">
    <citation type="submission" date="2023-07" db="EMBL/GenBank/DDBJ databases">
        <title>30 novel species of actinomycetes from the DSMZ collection.</title>
        <authorList>
            <person name="Nouioui I."/>
        </authorList>
    </citation>
    <scope>NUCLEOTIDE SEQUENCE [LARGE SCALE GENOMIC DNA]</scope>
    <source>
        <strain evidence="3">DSM 41770</strain>
    </source>
</reference>